<dbReference type="PANTHER" id="PTHR39639">
    <property type="entry name" value="CHROMOSOME 16, WHOLE GENOME SHOTGUN SEQUENCE"/>
    <property type="match status" value="1"/>
</dbReference>
<reference evidence="3 4" key="1">
    <citation type="submission" date="2020-08" db="EMBL/GenBank/DDBJ databases">
        <title>Cohnella phylogeny.</title>
        <authorList>
            <person name="Dunlap C."/>
        </authorList>
    </citation>
    <scope>NUCLEOTIDE SEQUENCE [LARGE SCALE GENOMIC DNA]</scope>
    <source>
        <strain evidence="3 4">DSM 103658</strain>
    </source>
</reference>
<evidence type="ECO:0000259" key="1">
    <source>
        <dbReference type="Pfam" id="PF03235"/>
    </source>
</evidence>
<comment type="caution">
    <text evidence="3">The sequence shown here is derived from an EMBL/GenBank/DDBJ whole genome shotgun (WGS) entry which is preliminary data.</text>
</comment>
<evidence type="ECO:0000313" key="3">
    <source>
        <dbReference type="EMBL" id="MBB6677033.1"/>
    </source>
</evidence>
<dbReference type="Proteomes" id="UP000574133">
    <property type="component" value="Unassembled WGS sequence"/>
</dbReference>
<dbReference type="RefSeq" id="WP_185178322.1">
    <property type="nucleotide sequence ID" value="NZ_CBCSEP010000021.1"/>
</dbReference>
<gene>
    <name evidence="3" type="ORF">H4Q31_06780</name>
</gene>
<accession>A0A841T667</accession>
<dbReference type="PANTHER" id="PTHR39639:SF1">
    <property type="entry name" value="DUF262 DOMAIN-CONTAINING PROTEIN"/>
    <property type="match status" value="1"/>
</dbReference>
<protein>
    <submittedName>
        <fullName evidence="3">DUF262 domain-containing protein</fullName>
    </submittedName>
</protein>
<dbReference type="Pfam" id="PF03235">
    <property type="entry name" value="GmrSD_N"/>
    <property type="match status" value="1"/>
</dbReference>
<organism evidence="3 4">
    <name type="scientific">Cohnella lubricantis</name>
    <dbReference type="NCBI Taxonomy" id="2163172"/>
    <lineage>
        <taxon>Bacteria</taxon>
        <taxon>Bacillati</taxon>
        <taxon>Bacillota</taxon>
        <taxon>Bacilli</taxon>
        <taxon>Bacillales</taxon>
        <taxon>Paenibacillaceae</taxon>
        <taxon>Cohnella</taxon>
    </lineage>
</organism>
<evidence type="ECO:0000259" key="2">
    <source>
        <dbReference type="Pfam" id="PF04326"/>
    </source>
</evidence>
<evidence type="ECO:0000313" key="4">
    <source>
        <dbReference type="Proteomes" id="UP000574133"/>
    </source>
</evidence>
<sequence length="600" mass="68459">MAEPSRIDLNIRAENVQEVYSWYLEGKLIVNRRYQRKLVWTKDEKSQLIDTMIKRYPLPLILLAEVEIDGVAKYEIIDGMQRLNAMFSFIENKLDVRGQHFDLETMASAKQLLDEGKLTQKEPKFERSLCTHFANYKLPISTYRLDKVEDIDEIFRRINSNGRRLSNQEIRQAGVIGAFADAVRDLSSEIRGDVSHSSVLLLNNMDTISITNRDLDYGIKVEDIYWVQNGIFRKEDIRDSRDEDLIADILGFIIYPDDNKPASSNPVLDSYYGRPTDSSDEALASAKGTKLEVDRLVNAQGKEVIEKAFLQTHDLISQVIKNAGAGFRELTRQTNGNNRIPRHYQVIFLAFYEILFLEKKQLADLNGLIKALEGIDQHINITTGGNWSALNRRTNINAIKGIIREYFRDNPLDPVVITGITEFENLIKKSGTEAASYDFKQGLHRLDQHKAFDSEAFEKILQTICGIANLGRNKVGYIVIGVCDKDADARRVKELYNIDPIKVGRFNVVGIDHEAQFHTNIDKYHQFISDRINKSSLSDHIKVRVASNITSLVYKERAVFIIRIETGDEPCFLGDVMYKRVGAQTVEVTGKDVVQIVKLF</sequence>
<dbReference type="Gene3D" id="3.30.950.30">
    <property type="entry name" value="Schlafen, AAA domain"/>
    <property type="match status" value="1"/>
</dbReference>
<feature type="domain" description="GmrSD restriction endonucleases N-terminal" evidence="1">
    <location>
        <begin position="29"/>
        <end position="173"/>
    </location>
</feature>
<name>A0A841T667_9BACL</name>
<dbReference type="InterPro" id="IPR004919">
    <property type="entry name" value="GmrSD_N"/>
</dbReference>
<dbReference type="InterPro" id="IPR007421">
    <property type="entry name" value="Schlafen_AlbA_2_dom"/>
</dbReference>
<dbReference type="AlphaFoldDB" id="A0A841T667"/>
<dbReference type="EMBL" id="JACJVN010000026">
    <property type="protein sequence ID" value="MBB6677033.1"/>
    <property type="molecule type" value="Genomic_DNA"/>
</dbReference>
<dbReference type="Pfam" id="PF04326">
    <property type="entry name" value="SLFN_AlbA_2"/>
    <property type="match status" value="1"/>
</dbReference>
<dbReference type="InterPro" id="IPR038461">
    <property type="entry name" value="Schlafen_AlbA_2_dom_sf"/>
</dbReference>
<feature type="domain" description="Schlafen AlbA-2" evidence="2">
    <location>
        <begin position="434"/>
        <end position="588"/>
    </location>
</feature>
<keyword evidence="4" id="KW-1185">Reference proteome</keyword>
<proteinExistence type="predicted"/>